<name>A0A937D777_9BURK</name>
<reference evidence="1" key="1">
    <citation type="submission" date="2021-01" db="EMBL/GenBank/DDBJ databases">
        <title>Ramlibacter sp. strain AW1 16S ribosomal RNA gene Genome sequencing and assembly.</title>
        <authorList>
            <person name="Kang M."/>
        </authorList>
    </citation>
    <scope>NUCLEOTIDE SEQUENCE</scope>
    <source>
        <strain evidence="1">AW1</strain>
    </source>
</reference>
<accession>A0A937D777</accession>
<proteinExistence type="predicted"/>
<evidence type="ECO:0000313" key="2">
    <source>
        <dbReference type="Proteomes" id="UP000613011"/>
    </source>
</evidence>
<organism evidence="1 2">
    <name type="scientific">Ramlibacter aurantiacus</name>
    <dbReference type="NCBI Taxonomy" id="2801330"/>
    <lineage>
        <taxon>Bacteria</taxon>
        <taxon>Pseudomonadati</taxon>
        <taxon>Pseudomonadota</taxon>
        <taxon>Betaproteobacteria</taxon>
        <taxon>Burkholderiales</taxon>
        <taxon>Comamonadaceae</taxon>
        <taxon>Ramlibacter</taxon>
    </lineage>
</organism>
<gene>
    <name evidence="1" type="ORF">JI739_22130</name>
</gene>
<protein>
    <submittedName>
        <fullName evidence="1">Uncharacterized protein</fullName>
    </submittedName>
</protein>
<sequence>IVYSQLAAGSVIDLGADDDVLNLEWNGLVAGLLDGGSGNDRLNLSWITLDLTDTSQVANFESFYLSGGTYGIDQALIDSGMIVGGGSAVLNTSETSLDLSGWQFGPNFFFGTTNSEGTSFTVTDLATGLNVRGGAGNDSLLAQGFSFTEIQLVQLLDSGIETVIDQNGTHGMNTDLFV</sequence>
<dbReference type="PRINTS" id="PR00313">
    <property type="entry name" value="CABNDNGRPT"/>
</dbReference>
<dbReference type="AlphaFoldDB" id="A0A937D777"/>
<comment type="caution">
    <text evidence="1">The sequence shown here is derived from an EMBL/GenBank/DDBJ whole genome shotgun (WGS) entry which is preliminary data.</text>
</comment>
<feature type="non-terminal residue" evidence="1">
    <location>
        <position position="1"/>
    </location>
</feature>
<keyword evidence="2" id="KW-1185">Reference proteome</keyword>
<dbReference type="Proteomes" id="UP000613011">
    <property type="component" value="Unassembled WGS sequence"/>
</dbReference>
<dbReference type="EMBL" id="JAEQNA010000011">
    <property type="protein sequence ID" value="MBL0423052.1"/>
    <property type="molecule type" value="Genomic_DNA"/>
</dbReference>
<dbReference type="RefSeq" id="WP_201686191.1">
    <property type="nucleotide sequence ID" value="NZ_JAEQNA010000011.1"/>
</dbReference>
<evidence type="ECO:0000313" key="1">
    <source>
        <dbReference type="EMBL" id="MBL0423052.1"/>
    </source>
</evidence>
<dbReference type="Gene3D" id="2.160.20.160">
    <property type="match status" value="1"/>
</dbReference>